<evidence type="ECO:0000313" key="2">
    <source>
        <dbReference type="WBParaSite" id="TCONS_00016648.p1"/>
    </source>
</evidence>
<name>A0AAF5DRG0_STRER</name>
<accession>A0AAF5DRG0</accession>
<keyword evidence="1" id="KW-1185">Reference proteome</keyword>
<proteinExistence type="predicted"/>
<reference evidence="2" key="1">
    <citation type="submission" date="2024-02" db="UniProtKB">
        <authorList>
            <consortium name="WormBaseParasite"/>
        </authorList>
    </citation>
    <scope>IDENTIFICATION</scope>
</reference>
<dbReference type="WBParaSite" id="TCONS_00016648.p1">
    <property type="protein sequence ID" value="TCONS_00016648.p1"/>
    <property type="gene ID" value="XLOC_011302"/>
</dbReference>
<dbReference type="AlphaFoldDB" id="A0AAF5DRG0"/>
<evidence type="ECO:0000313" key="1">
    <source>
        <dbReference type="Proteomes" id="UP000035681"/>
    </source>
</evidence>
<protein>
    <submittedName>
        <fullName evidence="2">Uncharacterized protein</fullName>
    </submittedName>
</protein>
<organism evidence="1 2">
    <name type="scientific">Strongyloides stercoralis</name>
    <name type="common">Threadworm</name>
    <dbReference type="NCBI Taxonomy" id="6248"/>
    <lineage>
        <taxon>Eukaryota</taxon>
        <taxon>Metazoa</taxon>
        <taxon>Ecdysozoa</taxon>
        <taxon>Nematoda</taxon>
        <taxon>Chromadorea</taxon>
        <taxon>Rhabditida</taxon>
        <taxon>Tylenchina</taxon>
        <taxon>Panagrolaimomorpha</taxon>
        <taxon>Strongyloidoidea</taxon>
        <taxon>Strongyloididae</taxon>
        <taxon>Strongyloides</taxon>
    </lineage>
</organism>
<dbReference type="Proteomes" id="UP000035681">
    <property type="component" value="Unplaced"/>
</dbReference>
<sequence>MFDEFFISKEELEEKIKAPKFHFIHFMENEITYLFNKLVDYNNDYSLYLPPTKDEEIEVINGSLDNYCMLGYFKKIRKMAIHLHFVRLLLDSKNIDDELYKYEVFYVVNVFKKRVKHLIDEIDKNKCFEDKNQLYDNNKYGTISNFEVEQKIREYRLRRMLQAKIKLKNHYDNCSCKISTCLGQQNINLNDNECSKNISKAILQIEEEFRKDCKIKHNCKKCNNTRSIINNKIYDKEHFEKNIIKNENEVLNLRNILKPIVHSKPTNIGIKLCLLCSESNIKKIIDTSNIDFREWHYNEIKEIMDIIQKYKNPISTYKFPKPPIENIRINVPANKLTNEELEKALEVVFIRSIISFSFQFSNEITIKLYKRAMVIFCFTMKRYLTSITEEMDKRHLRLLNVIATFDKRYKERLLYGEKKECLTDFLKYPPYYYEVLI</sequence>